<reference evidence="1 2" key="1">
    <citation type="submission" date="2019-06" db="EMBL/GenBank/DDBJ databases">
        <title>Whole genome shotgun sequence of Brevibacillus formosus NBRC 15716.</title>
        <authorList>
            <person name="Hosoyama A."/>
            <person name="Uohara A."/>
            <person name="Ohji S."/>
            <person name="Ichikawa N."/>
        </authorList>
    </citation>
    <scope>NUCLEOTIDE SEQUENCE [LARGE SCALE GENOMIC DNA]</scope>
    <source>
        <strain evidence="1 2">NBRC 15716</strain>
    </source>
</reference>
<evidence type="ECO:0000313" key="2">
    <source>
        <dbReference type="Proteomes" id="UP000319498"/>
    </source>
</evidence>
<protein>
    <submittedName>
        <fullName evidence="1">Uncharacterized protein</fullName>
    </submittedName>
</protein>
<gene>
    <name evidence="1" type="ORF">BFO01nite_30700</name>
</gene>
<keyword evidence="2" id="KW-1185">Reference proteome</keyword>
<evidence type="ECO:0000313" key="1">
    <source>
        <dbReference type="EMBL" id="GED58938.1"/>
    </source>
</evidence>
<accession>A0ABQ0T6I4</accession>
<name>A0ABQ0T6I4_9BACL</name>
<dbReference type="Proteomes" id="UP000319498">
    <property type="component" value="Unassembled WGS sequence"/>
</dbReference>
<dbReference type="EMBL" id="BJOL01000016">
    <property type="protein sequence ID" value="GED58938.1"/>
    <property type="molecule type" value="Genomic_DNA"/>
</dbReference>
<organism evidence="1 2">
    <name type="scientific">Brevibacillus formosus</name>
    <dbReference type="NCBI Taxonomy" id="54913"/>
    <lineage>
        <taxon>Bacteria</taxon>
        <taxon>Bacillati</taxon>
        <taxon>Bacillota</taxon>
        <taxon>Bacilli</taxon>
        <taxon>Bacillales</taxon>
        <taxon>Paenibacillaceae</taxon>
        <taxon>Brevibacillus</taxon>
    </lineage>
</organism>
<proteinExistence type="predicted"/>
<comment type="caution">
    <text evidence="1">The sequence shown here is derived from an EMBL/GenBank/DDBJ whole genome shotgun (WGS) entry which is preliminary data.</text>
</comment>
<sequence length="82" mass="9404">MLIRKPGDLPCDHVQSTHEDGADVEAVYERAPLCPLIAISTFVVHLPIEMGGAFFVEDWFNPSFPYRKGDYRCLRQTKHIQE</sequence>